<evidence type="ECO:0000313" key="7">
    <source>
        <dbReference type="EMBL" id="CUH61086.1"/>
    </source>
</evidence>
<proteinExistence type="inferred from homology"/>
<dbReference type="SUPFAM" id="SSF51905">
    <property type="entry name" value="FAD/NAD(P)-binding domain"/>
    <property type="match status" value="1"/>
</dbReference>
<dbReference type="Gene3D" id="3.30.70.1400">
    <property type="entry name" value="Aminomethyltransferase beta-barrel domains"/>
    <property type="match status" value="1"/>
</dbReference>
<dbReference type="InterPro" id="IPR027266">
    <property type="entry name" value="TrmE/GcvT-like"/>
</dbReference>
<feature type="domain" description="FAD dependent oxidoreductase central" evidence="6">
    <location>
        <begin position="372"/>
        <end position="425"/>
    </location>
</feature>
<dbReference type="Pfam" id="PF01266">
    <property type="entry name" value="DAO"/>
    <property type="match status" value="1"/>
</dbReference>
<keyword evidence="7" id="KW-0489">Methyltransferase</keyword>
<dbReference type="SUPFAM" id="SSF101790">
    <property type="entry name" value="Aminomethyltransferase beta-barrel domain"/>
    <property type="match status" value="1"/>
</dbReference>
<evidence type="ECO:0000259" key="6">
    <source>
        <dbReference type="Pfam" id="PF16350"/>
    </source>
</evidence>
<dbReference type="AlphaFoldDB" id="A0A0P1FPE0"/>
<dbReference type="EC" id="2.1.2.10" evidence="7"/>
<dbReference type="PANTHER" id="PTHR43757">
    <property type="entry name" value="AMINOMETHYLTRANSFERASE"/>
    <property type="match status" value="1"/>
</dbReference>
<dbReference type="Gene3D" id="3.30.1360.120">
    <property type="entry name" value="Probable tRNA modification gtpase trme, domain 1"/>
    <property type="match status" value="1"/>
</dbReference>
<dbReference type="SUPFAM" id="SSF54373">
    <property type="entry name" value="FAD-linked reductases, C-terminal domain"/>
    <property type="match status" value="1"/>
</dbReference>
<dbReference type="SUPFAM" id="SSF103025">
    <property type="entry name" value="Folate-binding domain"/>
    <property type="match status" value="1"/>
</dbReference>
<evidence type="ECO:0000259" key="5">
    <source>
        <dbReference type="Pfam" id="PF08669"/>
    </source>
</evidence>
<gene>
    <name evidence="7" type="primary">gcvT_7</name>
    <name evidence="7" type="ORF">THS5294_02386</name>
</gene>
<comment type="similarity">
    <text evidence="1">Belongs to the GcvT family.</text>
</comment>
<dbReference type="InterPro" id="IPR032503">
    <property type="entry name" value="FAO_M"/>
</dbReference>
<dbReference type="RefSeq" id="WP_058123911.1">
    <property type="nucleotide sequence ID" value="NZ_CYRX01000031.1"/>
</dbReference>
<dbReference type="PANTHER" id="PTHR43757:SF2">
    <property type="entry name" value="AMINOMETHYLTRANSFERASE, MITOCHONDRIAL"/>
    <property type="match status" value="1"/>
</dbReference>
<reference evidence="7 8" key="1">
    <citation type="submission" date="2015-09" db="EMBL/GenBank/DDBJ databases">
        <authorList>
            <consortium name="Swine Surveillance"/>
        </authorList>
    </citation>
    <scope>NUCLEOTIDE SEQUENCE [LARGE SCALE GENOMIC DNA]</scope>
    <source>
        <strain evidence="7 8">CECT 5294</strain>
    </source>
</reference>
<sequence length="814" mass="89064">MSLPPSSARVVIIGGGVIGCSVAYHLTKLGWKDVVLLERKQLTSGTTWHAAGLIAQLRATQNMTRLAKYSQELYGGLEDETGVATGFKRVGSITVALTEARKEEILRQASMARAFGVEVEAISPTEVLEKYPHLNIGDVTQGVYLPLDGQGDPANIALALAKGARQRGAQVLERTKATGVVRDGRRITGVHWQQGDETGTINCEHVVNCGGMWGHEVGAMLGTNVPLHACEHFYIVTEAIAGLTQLPVLRVPDECAYYKEDAGKILLGAFEPNAKPWAANGIPADFEFDQLPEDFDHFEPILADACERMPMLAEAGIHTFFNGPESFTPDDAYHLGLCPEMDNVWVAAGFNSIGIQSAGGAGMALSQWMDAGEKPFDLGDVDISRMQPFQGNKTYLFERSKETLGLLYADHYPYLQKRTARGVRRTPFHQHLLDRGAVMGELAGWERANWFARGSQEAEYRYSWTRQNFFENVRAEHTAVREGVGMYDMSSFGKIRVEGPDAEAFLNYVAGGNYSVPVGKIVYTQFLNDRAGIEADVTITRLSPDAYLVVTPAATRLADQTWLMRHKGAYRVTITDMTAAEGVLAIMGPQARDLLQKVSPNDFSNAANPFGTAQEIEIGMGLARAHRVTYVGELGWEIYVSTDMAGHVFETLMDAGAEMGLTLCGMHMMDTCRIEKGFRHFGHDITSEDHVMEAGLGFAVKKDKPAYIGRDAVLRKQDEGLAMRMVQFKLTDPEPLLYHAEPILRNGEVVGFLTSGAYGHTLGGAMGLGYVPCKGESVQEVLASSYEIEVAGTRVAATASLKPMYDPKSERVKV</sequence>
<dbReference type="Pfam" id="PF08669">
    <property type="entry name" value="GCV_T_C"/>
    <property type="match status" value="1"/>
</dbReference>
<dbReference type="Gene3D" id="3.50.50.60">
    <property type="entry name" value="FAD/NAD(P)-binding domain"/>
    <property type="match status" value="1"/>
</dbReference>
<dbReference type="GO" id="GO:0016491">
    <property type="term" value="F:oxidoreductase activity"/>
    <property type="evidence" value="ECO:0007669"/>
    <property type="project" value="UniProtKB-KW"/>
</dbReference>
<keyword evidence="7" id="KW-0808">Transferase</keyword>
<dbReference type="EMBL" id="CYRX01000031">
    <property type="protein sequence ID" value="CUH61086.1"/>
    <property type="molecule type" value="Genomic_DNA"/>
</dbReference>
<feature type="domain" description="FAD dependent oxidoreductase" evidence="3">
    <location>
        <begin position="9"/>
        <end position="368"/>
    </location>
</feature>
<dbReference type="InterPro" id="IPR006222">
    <property type="entry name" value="GCVT_N"/>
</dbReference>
<accession>A0A0P1FPE0</accession>
<dbReference type="eggNOG" id="COG0665">
    <property type="taxonomic scope" value="Bacteria"/>
</dbReference>
<dbReference type="InterPro" id="IPR036188">
    <property type="entry name" value="FAD/NAD-bd_sf"/>
</dbReference>
<dbReference type="GO" id="GO:0008168">
    <property type="term" value="F:methyltransferase activity"/>
    <property type="evidence" value="ECO:0007669"/>
    <property type="project" value="UniProtKB-KW"/>
</dbReference>
<feature type="domain" description="GCVT N-terminal" evidence="4">
    <location>
        <begin position="428"/>
        <end position="704"/>
    </location>
</feature>
<keyword evidence="2" id="KW-0560">Oxidoreductase</keyword>
<dbReference type="InterPro" id="IPR006076">
    <property type="entry name" value="FAD-dep_OxRdtase"/>
</dbReference>
<feature type="domain" description="Aminomethyltransferase C-terminal" evidence="5">
    <location>
        <begin position="724"/>
        <end position="806"/>
    </location>
</feature>
<dbReference type="InterPro" id="IPR013977">
    <property type="entry name" value="GcvT_C"/>
</dbReference>
<dbReference type="GO" id="GO:0004047">
    <property type="term" value="F:aminomethyltransferase activity"/>
    <property type="evidence" value="ECO:0007669"/>
    <property type="project" value="UniProtKB-EC"/>
</dbReference>
<dbReference type="GO" id="GO:0032259">
    <property type="term" value="P:methylation"/>
    <property type="evidence" value="ECO:0007669"/>
    <property type="project" value="UniProtKB-KW"/>
</dbReference>
<dbReference type="Gene3D" id="2.40.30.110">
    <property type="entry name" value="Aminomethyltransferase beta-barrel domains"/>
    <property type="match status" value="1"/>
</dbReference>
<dbReference type="Pfam" id="PF16350">
    <property type="entry name" value="FAO_M"/>
    <property type="match status" value="1"/>
</dbReference>
<evidence type="ECO:0000259" key="3">
    <source>
        <dbReference type="Pfam" id="PF01266"/>
    </source>
</evidence>
<evidence type="ECO:0000256" key="1">
    <source>
        <dbReference type="ARBA" id="ARBA00008609"/>
    </source>
</evidence>
<dbReference type="InterPro" id="IPR029043">
    <property type="entry name" value="GcvT/YgfZ_C"/>
</dbReference>
<dbReference type="Pfam" id="PF01571">
    <property type="entry name" value="GCV_T"/>
    <property type="match status" value="1"/>
</dbReference>
<evidence type="ECO:0000256" key="2">
    <source>
        <dbReference type="ARBA" id="ARBA00023002"/>
    </source>
</evidence>
<protein>
    <submittedName>
        <fullName evidence="7">Aminomethyltransferase</fullName>
        <ecNumber evidence="7">2.1.2.10</ecNumber>
    </submittedName>
</protein>
<dbReference type="Proteomes" id="UP000051298">
    <property type="component" value="Unassembled WGS sequence"/>
</dbReference>
<dbReference type="InterPro" id="IPR028896">
    <property type="entry name" value="GcvT/YgfZ/DmdA"/>
</dbReference>
<organism evidence="7 8">
    <name type="scientific">Thalassobacter stenotrophicus</name>
    <dbReference type="NCBI Taxonomy" id="266809"/>
    <lineage>
        <taxon>Bacteria</taxon>
        <taxon>Pseudomonadati</taxon>
        <taxon>Pseudomonadota</taxon>
        <taxon>Alphaproteobacteria</taxon>
        <taxon>Rhodobacterales</taxon>
        <taxon>Roseobacteraceae</taxon>
        <taxon>Thalassobacter</taxon>
    </lineage>
</organism>
<name>A0A0P1FPE0_9RHOB</name>
<dbReference type="STRING" id="266809.PM03_11100"/>
<evidence type="ECO:0000313" key="8">
    <source>
        <dbReference type="Proteomes" id="UP000051298"/>
    </source>
</evidence>
<evidence type="ECO:0000259" key="4">
    <source>
        <dbReference type="Pfam" id="PF01571"/>
    </source>
</evidence>
<dbReference type="eggNOG" id="COG0404">
    <property type="taxonomic scope" value="Bacteria"/>
</dbReference>
<dbReference type="Gene3D" id="3.30.9.10">
    <property type="entry name" value="D-Amino Acid Oxidase, subunit A, domain 2"/>
    <property type="match status" value="1"/>
</dbReference>